<reference evidence="11" key="2">
    <citation type="submission" date="2025-09" db="UniProtKB">
        <authorList>
            <consortium name="Ensembl"/>
        </authorList>
    </citation>
    <scope>IDENTIFICATION</scope>
</reference>
<feature type="region of interest" description="Disordered" evidence="8">
    <location>
        <begin position="1"/>
        <end position="67"/>
    </location>
</feature>
<proteinExistence type="inferred from homology"/>
<evidence type="ECO:0000256" key="4">
    <source>
        <dbReference type="ARBA" id="ARBA00022840"/>
    </source>
</evidence>
<organism evidence="11 12">
    <name type="scientific">Piliocolobus tephrosceles</name>
    <name type="common">Ugandan red Colobus</name>
    <dbReference type="NCBI Taxonomy" id="591936"/>
    <lineage>
        <taxon>Eukaryota</taxon>
        <taxon>Metazoa</taxon>
        <taxon>Chordata</taxon>
        <taxon>Craniata</taxon>
        <taxon>Vertebrata</taxon>
        <taxon>Euteleostomi</taxon>
        <taxon>Mammalia</taxon>
        <taxon>Eutheria</taxon>
        <taxon>Euarchontoglires</taxon>
        <taxon>Primates</taxon>
        <taxon>Haplorrhini</taxon>
        <taxon>Catarrhini</taxon>
        <taxon>Cercopithecidae</taxon>
        <taxon>Colobinae</taxon>
        <taxon>Piliocolobus</taxon>
    </lineage>
</organism>
<feature type="compositionally biased region" description="Basic and acidic residues" evidence="8">
    <location>
        <begin position="50"/>
        <end position="67"/>
    </location>
</feature>
<dbReference type="GO" id="GO:0003723">
    <property type="term" value="F:RNA binding"/>
    <property type="evidence" value="ECO:0007669"/>
    <property type="project" value="UniProtKB-UniRule"/>
</dbReference>
<dbReference type="PANTHER" id="PTHR24031">
    <property type="entry name" value="RNA HELICASE"/>
    <property type="match status" value="1"/>
</dbReference>
<dbReference type="InterPro" id="IPR014014">
    <property type="entry name" value="RNA_helicase_DEAD_Q_motif"/>
</dbReference>
<dbReference type="InterPro" id="IPR014001">
    <property type="entry name" value="Helicase_ATP-bd"/>
</dbReference>
<feature type="short sequence motif" description="Q motif" evidence="5">
    <location>
        <begin position="74"/>
        <end position="102"/>
    </location>
</feature>
<dbReference type="EC" id="3.6.4.13" evidence="7"/>
<dbReference type="PROSITE" id="PS00039">
    <property type="entry name" value="DEAD_ATP_HELICASE"/>
    <property type="match status" value="1"/>
</dbReference>
<dbReference type="InterPro" id="IPR011545">
    <property type="entry name" value="DEAD/DEAH_box_helicase_dom"/>
</dbReference>
<comment type="function">
    <text evidence="7">RNA helicase.</text>
</comment>
<protein>
    <recommendedName>
        <fullName evidence="7">ATP-dependent RNA helicase</fullName>
        <ecNumber evidence="7">3.6.4.13</ecNumber>
    </recommendedName>
</protein>
<dbReference type="GO" id="GO:0005524">
    <property type="term" value="F:ATP binding"/>
    <property type="evidence" value="ECO:0007669"/>
    <property type="project" value="UniProtKB-UniRule"/>
</dbReference>
<keyword evidence="3 6" id="KW-0347">Helicase</keyword>
<dbReference type="Proteomes" id="UP000694416">
    <property type="component" value="Unplaced"/>
</dbReference>
<sequence length="337" mass="38831">MSKDSVNDLVKKVKKKKRVTTCENESEQEKGEEEGREEQKQNVAPNTGNEHNERNEHNEHNEHNERKEKFYSKLKFDDLDICDSLKKGLRDLNFTTLTEIQAKCIPHFLNGKDILGAAKTGSGKTLAFLVPSINILYNIKFLPKNGTGVLVISPTRELCIQIYNVCKDLCKYIPQTNGLIIGGMSKNEEKKKFMYGINVLIATPGRLVDHMQNTKEFIYQNLICLIIDEADRLLQIGFEEELNIILKKIPQKRQTALFSATQTTKIENLIRLSLKKPIFIEVTTNIATVERLKQGYALVDQDKRFLLLFTFLKKNMNKKIMVFFNNCNSVQFYNDLF</sequence>
<feature type="compositionally biased region" description="Acidic residues" evidence="8">
    <location>
        <begin position="24"/>
        <end position="36"/>
    </location>
</feature>
<dbReference type="SUPFAM" id="SSF52540">
    <property type="entry name" value="P-loop containing nucleoside triphosphate hydrolases"/>
    <property type="match status" value="1"/>
</dbReference>
<dbReference type="Gene3D" id="3.40.50.300">
    <property type="entry name" value="P-loop containing nucleotide triphosphate hydrolases"/>
    <property type="match status" value="1"/>
</dbReference>
<keyword evidence="7" id="KW-0694">RNA-binding</keyword>
<dbReference type="AlphaFoldDB" id="A0A8C9H4N8"/>
<evidence type="ECO:0000259" key="9">
    <source>
        <dbReference type="PROSITE" id="PS51192"/>
    </source>
</evidence>
<name>A0A8C9H4N8_9PRIM</name>
<evidence type="ECO:0000256" key="1">
    <source>
        <dbReference type="ARBA" id="ARBA00022741"/>
    </source>
</evidence>
<accession>A0A8C9H4N8</accession>
<dbReference type="GO" id="GO:0003724">
    <property type="term" value="F:RNA helicase activity"/>
    <property type="evidence" value="ECO:0007669"/>
    <property type="project" value="UniProtKB-EC"/>
</dbReference>
<dbReference type="InterPro" id="IPR027417">
    <property type="entry name" value="P-loop_NTPase"/>
</dbReference>
<dbReference type="SMART" id="SM00487">
    <property type="entry name" value="DEXDc"/>
    <property type="match status" value="1"/>
</dbReference>
<dbReference type="PROSITE" id="PS51195">
    <property type="entry name" value="Q_MOTIF"/>
    <property type="match status" value="1"/>
</dbReference>
<feature type="compositionally biased region" description="Basic and acidic residues" evidence="8">
    <location>
        <begin position="1"/>
        <end position="11"/>
    </location>
</feature>
<evidence type="ECO:0000256" key="6">
    <source>
        <dbReference type="RuleBase" id="RU000492"/>
    </source>
</evidence>
<keyword evidence="4 6" id="KW-0067">ATP-binding</keyword>
<keyword evidence="12" id="KW-1185">Reference proteome</keyword>
<reference evidence="11" key="1">
    <citation type="submission" date="2025-08" db="UniProtKB">
        <authorList>
            <consortium name="Ensembl"/>
        </authorList>
    </citation>
    <scope>IDENTIFICATION</scope>
</reference>
<dbReference type="PROSITE" id="PS51192">
    <property type="entry name" value="HELICASE_ATP_BIND_1"/>
    <property type="match status" value="1"/>
</dbReference>
<evidence type="ECO:0000313" key="12">
    <source>
        <dbReference type="Proteomes" id="UP000694416"/>
    </source>
</evidence>
<dbReference type="InterPro" id="IPR000629">
    <property type="entry name" value="RNA-helicase_DEAD-box_CS"/>
</dbReference>
<comment type="similarity">
    <text evidence="6">Belongs to the DEAD box helicase family.</text>
</comment>
<evidence type="ECO:0000256" key="2">
    <source>
        <dbReference type="ARBA" id="ARBA00022801"/>
    </source>
</evidence>
<dbReference type="Pfam" id="PF00270">
    <property type="entry name" value="DEAD"/>
    <property type="match status" value="1"/>
</dbReference>
<feature type="domain" description="DEAD-box RNA helicase Q" evidence="10">
    <location>
        <begin position="74"/>
        <end position="102"/>
    </location>
</feature>
<comment type="catalytic activity">
    <reaction evidence="7">
        <text>ATP + H2O = ADP + phosphate + H(+)</text>
        <dbReference type="Rhea" id="RHEA:13065"/>
        <dbReference type="ChEBI" id="CHEBI:15377"/>
        <dbReference type="ChEBI" id="CHEBI:15378"/>
        <dbReference type="ChEBI" id="CHEBI:30616"/>
        <dbReference type="ChEBI" id="CHEBI:43474"/>
        <dbReference type="ChEBI" id="CHEBI:456216"/>
        <dbReference type="EC" id="3.6.4.13"/>
    </reaction>
</comment>
<comment type="domain">
    <text evidence="7">The Q motif is unique to and characteristic of the DEAD box family of RNA helicases and controls ATP binding and hydrolysis.</text>
</comment>
<evidence type="ECO:0000256" key="5">
    <source>
        <dbReference type="PROSITE-ProRule" id="PRU00552"/>
    </source>
</evidence>
<evidence type="ECO:0000256" key="7">
    <source>
        <dbReference type="RuleBase" id="RU365068"/>
    </source>
</evidence>
<evidence type="ECO:0000256" key="3">
    <source>
        <dbReference type="ARBA" id="ARBA00022806"/>
    </source>
</evidence>
<evidence type="ECO:0000259" key="10">
    <source>
        <dbReference type="PROSITE" id="PS51195"/>
    </source>
</evidence>
<keyword evidence="1 6" id="KW-0547">Nucleotide-binding</keyword>
<evidence type="ECO:0000256" key="8">
    <source>
        <dbReference type="SAM" id="MobiDB-lite"/>
    </source>
</evidence>
<keyword evidence="2 6" id="KW-0378">Hydrolase</keyword>
<dbReference type="GO" id="GO:0016787">
    <property type="term" value="F:hydrolase activity"/>
    <property type="evidence" value="ECO:0007669"/>
    <property type="project" value="UniProtKB-KW"/>
</dbReference>
<evidence type="ECO:0000313" key="11">
    <source>
        <dbReference type="Ensembl" id="ENSPTEP00000014616.1"/>
    </source>
</evidence>
<dbReference type="Ensembl" id="ENSPTET00000021914.1">
    <property type="protein sequence ID" value="ENSPTEP00000014616.1"/>
    <property type="gene ID" value="ENSPTEG00000016309.1"/>
</dbReference>
<feature type="domain" description="Helicase ATP-binding" evidence="9">
    <location>
        <begin position="105"/>
        <end position="280"/>
    </location>
</feature>
<dbReference type="FunFam" id="3.40.50.300:FF:002173">
    <property type="entry name" value="RNA helicase"/>
    <property type="match status" value="1"/>
</dbReference>